<evidence type="ECO:0000256" key="1">
    <source>
        <dbReference type="SAM" id="SignalP"/>
    </source>
</evidence>
<protein>
    <submittedName>
        <fullName evidence="2">Uncharacterized protein</fullName>
    </submittedName>
</protein>
<feature type="signal peptide" evidence="1">
    <location>
        <begin position="1"/>
        <end position="23"/>
    </location>
</feature>
<evidence type="ECO:0000313" key="2">
    <source>
        <dbReference type="EMBL" id="RTR15738.1"/>
    </source>
</evidence>
<keyword evidence="3" id="KW-1185">Reference proteome</keyword>
<name>A0A431VB99_9PROT</name>
<feature type="chain" id="PRO_5019212553" evidence="1">
    <location>
        <begin position="24"/>
        <end position="87"/>
    </location>
</feature>
<proteinExistence type="predicted"/>
<dbReference type="EMBL" id="RXMA01000031">
    <property type="protein sequence ID" value="RTR15738.1"/>
    <property type="molecule type" value="Genomic_DNA"/>
</dbReference>
<dbReference type="Proteomes" id="UP000277007">
    <property type="component" value="Unassembled WGS sequence"/>
</dbReference>
<gene>
    <name evidence="2" type="ORF">EJ903_22350</name>
</gene>
<reference evidence="2 3" key="1">
    <citation type="submission" date="2018-12" db="EMBL/GenBank/DDBJ databases">
        <authorList>
            <person name="Yang Y."/>
        </authorList>
    </citation>
    <scope>NUCLEOTIDE SEQUENCE [LARGE SCALE GENOMIC DNA]</scope>
    <source>
        <strain evidence="2 3">L-25-5w-1</strain>
    </source>
</reference>
<keyword evidence="1" id="KW-0732">Signal</keyword>
<dbReference type="OrthoDB" id="9936440at2"/>
<accession>A0A431VB99</accession>
<sequence>MFVRTLFAATLSLAALVGGGASAQSFDSLLAETKAAARTVSATQADRSERDLANQYIVMADSLNRQGDRAKALDLLTFARGKLGLLR</sequence>
<comment type="caution">
    <text evidence="2">The sequence shown here is derived from an EMBL/GenBank/DDBJ whole genome shotgun (WGS) entry which is preliminary data.</text>
</comment>
<dbReference type="AlphaFoldDB" id="A0A431VB99"/>
<evidence type="ECO:0000313" key="3">
    <source>
        <dbReference type="Proteomes" id="UP000277007"/>
    </source>
</evidence>
<organism evidence="2 3">
    <name type="scientific">Azospirillum griseum</name>
    <dbReference type="NCBI Taxonomy" id="2496639"/>
    <lineage>
        <taxon>Bacteria</taxon>
        <taxon>Pseudomonadati</taxon>
        <taxon>Pseudomonadota</taxon>
        <taxon>Alphaproteobacteria</taxon>
        <taxon>Rhodospirillales</taxon>
        <taxon>Azospirillaceae</taxon>
        <taxon>Azospirillum</taxon>
    </lineage>
</organism>
<dbReference type="RefSeq" id="WP_126619641.1">
    <property type="nucleotide sequence ID" value="NZ_JBHUCY010000057.1"/>
</dbReference>